<keyword evidence="2" id="KW-0472">Membrane</keyword>
<reference evidence="3 4" key="1">
    <citation type="journal article" date="2006" name="Nature">
        <title>Global trends of whole-genome duplications revealed by the ciliate Paramecium tetraurelia.</title>
        <authorList>
            <consortium name="Genoscope"/>
            <person name="Aury J.-M."/>
            <person name="Jaillon O."/>
            <person name="Duret L."/>
            <person name="Noel B."/>
            <person name="Jubin C."/>
            <person name="Porcel B.M."/>
            <person name="Segurens B."/>
            <person name="Daubin V."/>
            <person name="Anthouard V."/>
            <person name="Aiach N."/>
            <person name="Arnaiz O."/>
            <person name="Billaut A."/>
            <person name="Beisson J."/>
            <person name="Blanc I."/>
            <person name="Bouhouche K."/>
            <person name="Camara F."/>
            <person name="Duharcourt S."/>
            <person name="Guigo R."/>
            <person name="Gogendeau D."/>
            <person name="Katinka M."/>
            <person name="Keller A.-M."/>
            <person name="Kissmehl R."/>
            <person name="Klotz C."/>
            <person name="Koll F."/>
            <person name="Le Moue A."/>
            <person name="Lepere C."/>
            <person name="Malinsky S."/>
            <person name="Nowacki M."/>
            <person name="Nowak J.K."/>
            <person name="Plattner H."/>
            <person name="Poulain J."/>
            <person name="Ruiz F."/>
            <person name="Serrano V."/>
            <person name="Zagulski M."/>
            <person name="Dessen P."/>
            <person name="Betermier M."/>
            <person name="Weissenbach J."/>
            <person name="Scarpelli C."/>
            <person name="Schachter V."/>
            <person name="Sperling L."/>
            <person name="Meyer E."/>
            <person name="Cohen J."/>
            <person name="Wincker P."/>
        </authorList>
    </citation>
    <scope>NUCLEOTIDE SEQUENCE [LARGE SCALE GENOMIC DNA]</scope>
    <source>
        <strain evidence="3 4">Stock d4-2</strain>
    </source>
</reference>
<proteinExistence type="predicted"/>
<dbReference type="OrthoDB" id="303592at2759"/>
<feature type="transmembrane region" description="Helical" evidence="2">
    <location>
        <begin position="12"/>
        <end position="29"/>
    </location>
</feature>
<organism evidence="3 4">
    <name type="scientific">Paramecium tetraurelia</name>
    <dbReference type="NCBI Taxonomy" id="5888"/>
    <lineage>
        <taxon>Eukaryota</taxon>
        <taxon>Sar</taxon>
        <taxon>Alveolata</taxon>
        <taxon>Ciliophora</taxon>
        <taxon>Intramacronucleata</taxon>
        <taxon>Oligohymenophorea</taxon>
        <taxon>Peniculida</taxon>
        <taxon>Parameciidae</taxon>
        <taxon>Paramecium</taxon>
    </lineage>
</organism>
<dbReference type="InParanoid" id="A0CL26"/>
<sequence length="454" mass="54713">MKRTDTLVNKTYCLILFLLICIIIALIPPQNKIDNNTFEIFEVEVTEQEVKYYLENDIAFNDTDQFGIETVQNWLPIQSELAQLNLALDYFQRLNLDKLIKQHYEYQIQVDQCLQLSLNQDLIIFLNKFNSTTNNDTLIVDQVNNLLSTRNQLHELYLEKKNQLENYQNEERTLKSLIIEYEVNDQEQIILNKKISNLNKLNYMIDSSNKELKDLKDKIIYQKSLEEDEDLSEYYKKDQNQARKLRELFKPACTKSVEIHNEQLYDLVNVLDQNIKQYKKPTEVYFNGLNFSPELRRNTLEELQLQHSRIQNKLESQLKYQDELDREIQEIQRQKKEKGIQYSNIMKKLEIVRNNQKGLEKDYLSAKLQIEDITKEIKNFMPMSNNENNQLMNIQNQYKQYFYEHLDQDQKCVEQCIQYDSINQQLYMGRYRQSLNLIQRHFYELDKLFNEFKI</sequence>
<evidence type="ECO:0008006" key="5">
    <source>
        <dbReference type="Google" id="ProtNLM"/>
    </source>
</evidence>
<dbReference type="AlphaFoldDB" id="A0CL26"/>
<dbReference type="HOGENOM" id="CLU_603353_0_0_1"/>
<evidence type="ECO:0000256" key="2">
    <source>
        <dbReference type="SAM" id="Phobius"/>
    </source>
</evidence>
<dbReference type="OMA" id="TFEIFEV"/>
<evidence type="ECO:0000313" key="4">
    <source>
        <dbReference type="Proteomes" id="UP000000600"/>
    </source>
</evidence>
<dbReference type="KEGG" id="ptm:GSPATT00008040001"/>
<protein>
    <recommendedName>
        <fullName evidence="5">Transmembrane protein</fullName>
    </recommendedName>
</protein>
<keyword evidence="1" id="KW-0175">Coiled coil</keyword>
<keyword evidence="2" id="KW-1133">Transmembrane helix</keyword>
<accession>A0CL26</accession>
<keyword evidence="2" id="KW-0812">Transmembrane</keyword>
<dbReference type="EMBL" id="CT868097">
    <property type="protein sequence ID" value="CAK71493.1"/>
    <property type="molecule type" value="Genomic_DNA"/>
</dbReference>
<dbReference type="RefSeq" id="XP_001438890.1">
    <property type="nucleotide sequence ID" value="XM_001438853.2"/>
</dbReference>
<name>A0CL26_PARTE</name>
<dbReference type="GeneID" id="5024675"/>
<evidence type="ECO:0000256" key="1">
    <source>
        <dbReference type="SAM" id="Coils"/>
    </source>
</evidence>
<gene>
    <name evidence="3" type="ORF">GSPATT00008040001</name>
</gene>
<keyword evidence="4" id="KW-1185">Reference proteome</keyword>
<feature type="coiled-coil region" evidence="1">
    <location>
        <begin position="150"/>
        <end position="218"/>
    </location>
</feature>
<dbReference type="Proteomes" id="UP000000600">
    <property type="component" value="Unassembled WGS sequence"/>
</dbReference>
<evidence type="ECO:0000313" key="3">
    <source>
        <dbReference type="EMBL" id="CAK71493.1"/>
    </source>
</evidence>
<feature type="coiled-coil region" evidence="1">
    <location>
        <begin position="314"/>
        <end position="341"/>
    </location>
</feature>